<evidence type="ECO:0000313" key="2">
    <source>
        <dbReference type="EMBL" id="SOC38598.1"/>
    </source>
</evidence>
<evidence type="ECO:0000313" key="3">
    <source>
        <dbReference type="Proteomes" id="UP000219252"/>
    </source>
</evidence>
<gene>
    <name evidence="2" type="ORF">SAMN05877842_104188</name>
</gene>
<evidence type="ECO:0000259" key="1">
    <source>
        <dbReference type="Pfam" id="PF00733"/>
    </source>
</evidence>
<dbReference type="SUPFAM" id="SSF52402">
    <property type="entry name" value="Adenine nucleotide alpha hydrolases-like"/>
    <property type="match status" value="1"/>
</dbReference>
<protein>
    <recommendedName>
        <fullName evidence="1">Asparagine synthetase domain-containing protein</fullName>
    </recommendedName>
</protein>
<dbReference type="RefSeq" id="WP_097149178.1">
    <property type="nucleotide sequence ID" value="NZ_OBQC01000004.1"/>
</dbReference>
<proteinExistence type="predicted"/>
<organism evidence="2 3">
    <name type="scientific">Ureibacillus acetophenoni</name>
    <dbReference type="NCBI Taxonomy" id="614649"/>
    <lineage>
        <taxon>Bacteria</taxon>
        <taxon>Bacillati</taxon>
        <taxon>Bacillota</taxon>
        <taxon>Bacilli</taxon>
        <taxon>Bacillales</taxon>
        <taxon>Caryophanaceae</taxon>
        <taxon>Ureibacillus</taxon>
    </lineage>
</organism>
<dbReference type="InterPro" id="IPR014729">
    <property type="entry name" value="Rossmann-like_a/b/a_fold"/>
</dbReference>
<sequence>MLISYEEGIININNFECIEINGYKYYYSGIIWMRGKKAGKETVEHLSKIYEVQNKIPFIEIFGSFCLVILHPNGRIVLFTDNSNMRTFYIGKKLIGTNYLEVIKEKTKVDFNLDALCEFFTLGDTYFGKTLLNDIRLTESTKYYICDDGGLLIKDKGIGDIDEDTSIKDVNEFFKEMAYSLSDLKVTMSLTGGYDSRLIFACINDYLTVKPFISGDNEKHKDIIYSQKVAEAVGRKIEILRIKKPEISDDFILSLFYFSQGIVPFLKDGFVRMNSFIIDRSNKGYECYITGDGGDVHKDWDWTLDLPFYNRKSTNIPRYYDHRIQNTSNVIPFGDSLESLHKQLREKMINEFSKFSKAINTQSYDSFGFNIYGDENKIDYGTLSDIIPSYAPLWELELVRYSYHLPRRKRFFNFSMREITTKASKKIARVPTFYGTTASSETPYLIRDTFMQIVEYFKRACRMLGRKFLNKNLFVENKETWSIENDLRKLSITTEAIEYCIEKGFIKKGTLQEDLSFELLGRIIHVYLLAIYIEDNLLFKGPKRKYKLSRMNKLNENSKPYEISYKK</sequence>
<dbReference type="OrthoDB" id="2677560at2"/>
<keyword evidence="3" id="KW-1185">Reference proteome</keyword>
<dbReference type="InterPro" id="IPR001962">
    <property type="entry name" value="Asn_synthase"/>
</dbReference>
<reference evidence="3" key="1">
    <citation type="submission" date="2017-08" db="EMBL/GenBank/DDBJ databases">
        <authorList>
            <person name="Varghese N."/>
            <person name="Submissions S."/>
        </authorList>
    </citation>
    <scope>NUCLEOTIDE SEQUENCE [LARGE SCALE GENOMIC DNA]</scope>
    <source>
        <strain evidence="3">JC23</strain>
    </source>
</reference>
<name>A0A285UB02_9BACL</name>
<dbReference type="Gene3D" id="3.40.50.620">
    <property type="entry name" value="HUPs"/>
    <property type="match status" value="1"/>
</dbReference>
<dbReference type="EMBL" id="OBQC01000004">
    <property type="protein sequence ID" value="SOC38598.1"/>
    <property type="molecule type" value="Genomic_DNA"/>
</dbReference>
<dbReference type="GO" id="GO:0006529">
    <property type="term" value="P:asparagine biosynthetic process"/>
    <property type="evidence" value="ECO:0007669"/>
    <property type="project" value="InterPro"/>
</dbReference>
<dbReference type="Proteomes" id="UP000219252">
    <property type="component" value="Unassembled WGS sequence"/>
</dbReference>
<feature type="domain" description="Asparagine synthetase" evidence="1">
    <location>
        <begin position="182"/>
        <end position="295"/>
    </location>
</feature>
<dbReference type="GO" id="GO:0004066">
    <property type="term" value="F:asparagine synthase (glutamine-hydrolyzing) activity"/>
    <property type="evidence" value="ECO:0007669"/>
    <property type="project" value="InterPro"/>
</dbReference>
<accession>A0A285UB02</accession>
<dbReference type="AlphaFoldDB" id="A0A285UB02"/>
<dbReference type="Pfam" id="PF00733">
    <property type="entry name" value="Asn_synthase"/>
    <property type="match status" value="1"/>
</dbReference>